<dbReference type="RefSeq" id="WP_161315528.1">
    <property type="nucleotide sequence ID" value="NZ_WTUW01000002.1"/>
</dbReference>
<proteinExistence type="inferred from homology"/>
<evidence type="ECO:0000256" key="2">
    <source>
        <dbReference type="ARBA" id="ARBA00009347"/>
    </source>
</evidence>
<dbReference type="InterPro" id="IPR013786">
    <property type="entry name" value="AcylCoA_DH/ox_N"/>
</dbReference>
<dbReference type="InterPro" id="IPR050741">
    <property type="entry name" value="Acyl-CoA_dehydrogenase"/>
</dbReference>
<dbReference type="Pfam" id="PF02770">
    <property type="entry name" value="Acyl-CoA_dh_M"/>
    <property type="match status" value="1"/>
</dbReference>
<dbReference type="InterPro" id="IPR009075">
    <property type="entry name" value="AcylCo_DH/oxidase_C"/>
</dbReference>
<dbReference type="PIRSF" id="PIRSF016578">
    <property type="entry name" value="HsaA"/>
    <property type="match status" value="1"/>
</dbReference>
<dbReference type="SUPFAM" id="SSF47203">
    <property type="entry name" value="Acyl-CoA dehydrogenase C-terminal domain-like"/>
    <property type="match status" value="1"/>
</dbReference>
<comment type="cofactor">
    <cofactor evidence="1 6">
        <name>FAD</name>
        <dbReference type="ChEBI" id="CHEBI:57692"/>
    </cofactor>
</comment>
<evidence type="ECO:0000256" key="3">
    <source>
        <dbReference type="ARBA" id="ARBA00022630"/>
    </source>
</evidence>
<evidence type="ECO:0000256" key="1">
    <source>
        <dbReference type="ARBA" id="ARBA00001974"/>
    </source>
</evidence>
<keyword evidence="3 6" id="KW-0285">Flavoprotein</keyword>
<keyword evidence="11" id="KW-1185">Reference proteome</keyword>
<dbReference type="GO" id="GO:0050660">
    <property type="term" value="F:flavin adenine dinucleotide binding"/>
    <property type="evidence" value="ECO:0007669"/>
    <property type="project" value="InterPro"/>
</dbReference>
<dbReference type="Pfam" id="PF02771">
    <property type="entry name" value="Acyl-CoA_dh_N"/>
    <property type="match status" value="1"/>
</dbReference>
<evidence type="ECO:0000313" key="11">
    <source>
        <dbReference type="Proteomes" id="UP000476030"/>
    </source>
</evidence>
<keyword evidence="5 6" id="KW-0560">Oxidoreductase</keyword>
<dbReference type="InterPro" id="IPR009100">
    <property type="entry name" value="AcylCoA_DH/oxidase_NM_dom_sf"/>
</dbReference>
<comment type="caution">
    <text evidence="10">The sequence shown here is derived from an EMBL/GenBank/DDBJ whole genome shotgun (WGS) entry which is preliminary data.</text>
</comment>
<dbReference type="SUPFAM" id="SSF56645">
    <property type="entry name" value="Acyl-CoA dehydrogenase NM domain-like"/>
    <property type="match status" value="1"/>
</dbReference>
<evidence type="ECO:0000313" key="10">
    <source>
        <dbReference type="EMBL" id="MZR30990.1"/>
    </source>
</evidence>
<dbReference type="InterPro" id="IPR046373">
    <property type="entry name" value="Acyl-CoA_Oxase/DH_mid-dom_sf"/>
</dbReference>
<dbReference type="InterPro" id="IPR036250">
    <property type="entry name" value="AcylCo_DH-like_C"/>
</dbReference>
<dbReference type="EMBL" id="WTUW01000002">
    <property type="protein sequence ID" value="MZR30990.1"/>
    <property type="molecule type" value="Genomic_DNA"/>
</dbReference>
<dbReference type="Proteomes" id="UP000476030">
    <property type="component" value="Unassembled WGS sequence"/>
</dbReference>
<dbReference type="GO" id="GO:0033539">
    <property type="term" value="P:fatty acid beta-oxidation using acyl-CoA dehydrogenase"/>
    <property type="evidence" value="ECO:0007669"/>
    <property type="project" value="TreeGrafter"/>
</dbReference>
<organism evidence="10 11">
    <name type="scientific">Sneathiella litorea</name>
    <dbReference type="NCBI Taxonomy" id="2606216"/>
    <lineage>
        <taxon>Bacteria</taxon>
        <taxon>Pseudomonadati</taxon>
        <taxon>Pseudomonadota</taxon>
        <taxon>Alphaproteobacteria</taxon>
        <taxon>Sneathiellales</taxon>
        <taxon>Sneathiellaceae</taxon>
        <taxon>Sneathiella</taxon>
    </lineage>
</organism>
<comment type="similarity">
    <text evidence="2 6">Belongs to the acyl-CoA dehydrogenase family.</text>
</comment>
<dbReference type="Gene3D" id="2.40.110.10">
    <property type="entry name" value="Butyryl-CoA Dehydrogenase, subunit A, domain 2"/>
    <property type="match status" value="1"/>
</dbReference>
<gene>
    <name evidence="10" type="ORF">GQE98_10130</name>
</gene>
<dbReference type="GO" id="GO:0003995">
    <property type="term" value="F:acyl-CoA dehydrogenase activity"/>
    <property type="evidence" value="ECO:0007669"/>
    <property type="project" value="TreeGrafter"/>
</dbReference>
<feature type="domain" description="Acyl-CoA dehydrogenase/oxidase N-terminal" evidence="9">
    <location>
        <begin position="11"/>
        <end position="142"/>
    </location>
</feature>
<dbReference type="PANTHER" id="PTHR48083">
    <property type="entry name" value="MEDIUM-CHAIN SPECIFIC ACYL-COA DEHYDROGENASE, MITOCHONDRIAL-RELATED"/>
    <property type="match status" value="1"/>
</dbReference>
<evidence type="ECO:0000259" key="9">
    <source>
        <dbReference type="Pfam" id="PF02771"/>
    </source>
</evidence>
<evidence type="ECO:0000256" key="6">
    <source>
        <dbReference type="RuleBase" id="RU362125"/>
    </source>
</evidence>
<dbReference type="GO" id="GO:0005737">
    <property type="term" value="C:cytoplasm"/>
    <property type="evidence" value="ECO:0007669"/>
    <property type="project" value="TreeGrafter"/>
</dbReference>
<accession>A0A6L8W9E1</accession>
<feature type="domain" description="Acyl-CoA dehydrogenase/oxidase C-terminal" evidence="7">
    <location>
        <begin position="257"/>
        <end position="405"/>
    </location>
</feature>
<evidence type="ECO:0000256" key="4">
    <source>
        <dbReference type="ARBA" id="ARBA00022827"/>
    </source>
</evidence>
<dbReference type="PANTHER" id="PTHR48083:SF2">
    <property type="entry name" value="MEDIUM-CHAIN SPECIFIC ACYL-COA DEHYDROGENASE, MITOCHONDRIAL"/>
    <property type="match status" value="1"/>
</dbReference>
<name>A0A6L8W9E1_9PROT</name>
<evidence type="ECO:0000259" key="8">
    <source>
        <dbReference type="Pfam" id="PF02770"/>
    </source>
</evidence>
<dbReference type="Gene3D" id="1.10.540.10">
    <property type="entry name" value="Acyl-CoA dehydrogenase/oxidase, N-terminal domain"/>
    <property type="match status" value="1"/>
</dbReference>
<keyword evidence="4 6" id="KW-0274">FAD</keyword>
<feature type="domain" description="Acyl-CoA oxidase/dehydrogenase middle" evidence="8">
    <location>
        <begin position="146"/>
        <end position="243"/>
    </location>
</feature>
<evidence type="ECO:0000256" key="5">
    <source>
        <dbReference type="ARBA" id="ARBA00023002"/>
    </source>
</evidence>
<dbReference type="CDD" id="cd00567">
    <property type="entry name" value="ACAD"/>
    <property type="match status" value="1"/>
</dbReference>
<dbReference type="InterPro" id="IPR037069">
    <property type="entry name" value="AcylCoA_DH/ox_N_sf"/>
</dbReference>
<dbReference type="Gene3D" id="1.20.140.10">
    <property type="entry name" value="Butyryl-CoA Dehydrogenase, subunit A, domain 3"/>
    <property type="match status" value="1"/>
</dbReference>
<dbReference type="Pfam" id="PF00441">
    <property type="entry name" value="Acyl-CoA_dh_1"/>
    <property type="match status" value="1"/>
</dbReference>
<protein>
    <submittedName>
        <fullName evidence="10">Acyl-CoA dehydrogenase</fullName>
    </submittedName>
</protein>
<dbReference type="FunFam" id="2.40.110.10:FF:000002">
    <property type="entry name" value="Acyl-CoA dehydrogenase fadE12"/>
    <property type="match status" value="1"/>
</dbReference>
<evidence type="ECO:0000259" key="7">
    <source>
        <dbReference type="Pfam" id="PF00441"/>
    </source>
</evidence>
<dbReference type="InterPro" id="IPR006091">
    <property type="entry name" value="Acyl-CoA_Oxase/DH_mid-dom"/>
</dbReference>
<dbReference type="AlphaFoldDB" id="A0A6L8W9E1"/>
<sequence length="411" mass="44893">MAAIAFELPDTVEQVRDGIRAFAEQEVIPRHEKNRDLLENPRLKYDEDGRLSAPVRALIKEIRMASAEAGYYHMCVPEALGGGGFGMQAYYVCWEELFHSCGPHNWMMLYALSHWAFGPSRLLEKVTDRARDEILGPLMSGEKSMCFGLSEPGAGSDASMIKTRARKDGDGWVIDGRKIWTSNAPIADYCVLFAVTDAEKAAAKKGGISAFLVPTDAPGFEVQRVVKLFGHIGGDEAELVFENLRVEPWQVVGELDNGFGAALYGVSLGRIYNSARAVGLGRWSVELALEYAKQRIAFGKPIAEYQGVSFPLATAATELHAAHLMGLNATKLLDQGEAAIKELSMTKAYSVQVGLRAVDQAMQAHGAMGLTNEIGLAEAWQYLRIINIADGSNEILNKTIAQRLLKGDVDL</sequence>
<reference evidence="10 11" key="1">
    <citation type="submission" date="2019-12" db="EMBL/GenBank/DDBJ databases">
        <title>Snethiella sp. nov. sp. isolated from sea sand.</title>
        <authorList>
            <person name="Kim J."/>
            <person name="Jeong S.E."/>
            <person name="Jung H.S."/>
            <person name="Jeon C.O."/>
        </authorList>
    </citation>
    <scope>NUCLEOTIDE SEQUENCE [LARGE SCALE GENOMIC DNA]</scope>
    <source>
        <strain evidence="10 11">DP05</strain>
    </source>
</reference>